<keyword evidence="2" id="KW-1185">Reference proteome</keyword>
<comment type="caution">
    <text evidence="1">The sequence shown here is derived from an EMBL/GenBank/DDBJ whole genome shotgun (WGS) entry which is preliminary data.</text>
</comment>
<dbReference type="Proteomes" id="UP000827872">
    <property type="component" value="Linkage Group LG05"/>
</dbReference>
<organism evidence="1 2">
    <name type="scientific">Sphaerodactylus townsendi</name>
    <dbReference type="NCBI Taxonomy" id="933632"/>
    <lineage>
        <taxon>Eukaryota</taxon>
        <taxon>Metazoa</taxon>
        <taxon>Chordata</taxon>
        <taxon>Craniata</taxon>
        <taxon>Vertebrata</taxon>
        <taxon>Euteleostomi</taxon>
        <taxon>Lepidosauria</taxon>
        <taxon>Squamata</taxon>
        <taxon>Bifurcata</taxon>
        <taxon>Gekkota</taxon>
        <taxon>Sphaerodactylidae</taxon>
        <taxon>Sphaerodactylus</taxon>
    </lineage>
</organism>
<sequence>MLALTTRKGGKDRHTHSVRRRKADRERQGKGRKRKKRNDGREKKGVERKEESFGGGAGGKHCPHPSLPLPPPQKSVWLLRQQFQAVDFGQGNPQESEDSPAQNLAPQ</sequence>
<evidence type="ECO:0000313" key="1">
    <source>
        <dbReference type="EMBL" id="KAH7999800.1"/>
    </source>
</evidence>
<evidence type="ECO:0000313" key="2">
    <source>
        <dbReference type="Proteomes" id="UP000827872"/>
    </source>
</evidence>
<proteinExistence type="predicted"/>
<dbReference type="EMBL" id="CM037618">
    <property type="protein sequence ID" value="KAH7999800.1"/>
    <property type="molecule type" value="Genomic_DNA"/>
</dbReference>
<protein>
    <submittedName>
        <fullName evidence="1">Uncharacterized protein</fullName>
    </submittedName>
</protein>
<name>A0ACB8F371_9SAUR</name>
<reference evidence="1" key="1">
    <citation type="submission" date="2021-08" db="EMBL/GenBank/DDBJ databases">
        <title>The first chromosome-level gecko genome reveals the dynamic sex chromosomes of Neotropical dwarf geckos (Sphaerodactylidae: Sphaerodactylus).</title>
        <authorList>
            <person name="Pinto B.J."/>
            <person name="Keating S.E."/>
            <person name="Gamble T."/>
        </authorList>
    </citation>
    <scope>NUCLEOTIDE SEQUENCE</scope>
    <source>
        <strain evidence="1">TG3544</strain>
    </source>
</reference>
<accession>A0ACB8F371</accession>
<gene>
    <name evidence="1" type="ORF">K3G42_019065</name>
</gene>